<organism evidence="1 2">
    <name type="scientific">Alteromonas mediterranea (strain DSM 17117 / CIP 110805 / LMG 28347 / Deep ecotype)</name>
    <dbReference type="NCBI Taxonomy" id="1774373"/>
    <lineage>
        <taxon>Bacteria</taxon>
        <taxon>Pseudomonadati</taxon>
        <taxon>Pseudomonadota</taxon>
        <taxon>Gammaproteobacteria</taxon>
        <taxon>Alteromonadales</taxon>
        <taxon>Alteromonadaceae</taxon>
        <taxon>Alteromonas/Salinimonas group</taxon>
        <taxon>Alteromonas</taxon>
    </lineage>
</organism>
<keyword evidence="2" id="KW-1185">Reference proteome</keyword>
<dbReference type="HOGENOM" id="CLU_3131568_0_0_6"/>
<name>F2GCC6_ALTMD</name>
<dbReference type="Proteomes" id="UP000001870">
    <property type="component" value="Chromosome"/>
</dbReference>
<accession>F2GCC6</accession>
<gene>
    <name evidence="1" type="ordered locus">MADE_1014740</name>
</gene>
<reference evidence="1 2" key="1">
    <citation type="journal article" date="2008" name="ISME J.">
        <title>Comparative genomics of two ecotypes of the marine planktonic copiotroph Alteromonas macleodii suggests alternative lifestyles associated with different kinds of particulate organic matter.</title>
        <authorList>
            <person name="Ivars-Martinez E."/>
            <person name="Martin-Cuadrado A.B."/>
            <person name="D'Auria G."/>
            <person name="Mira A."/>
            <person name="Ferriera S."/>
            <person name="Johnson J."/>
            <person name="Friedman R."/>
            <person name="Rodriguez-Valera F."/>
        </authorList>
    </citation>
    <scope>NUCLEOTIDE SEQUENCE [LARGE SCALE GENOMIC DNA]</scope>
    <source>
        <strain evidence="2">DSM 17117 / CIP 110805 / LMG 28347 / Deep ecotype</strain>
    </source>
</reference>
<evidence type="ECO:0000313" key="2">
    <source>
        <dbReference type="Proteomes" id="UP000001870"/>
    </source>
</evidence>
<protein>
    <submittedName>
        <fullName evidence="1">Uncharacterized protein</fullName>
    </submittedName>
</protein>
<reference evidence="1 2" key="2">
    <citation type="journal article" date="2015" name="Antonie Van Leeuwenhoek">
        <title>Ecophysiological diversity of a novel member of the genus Alteromonas, and description of Alteromonas mediterranea sp. nov.</title>
        <authorList>
            <person name="Ivanova E.P."/>
            <person name="Lopez-Perez M."/>
            <person name="Zabalos M."/>
            <person name="Nguyen S.H."/>
            <person name="Webb H.K."/>
            <person name="Ryan J."/>
            <person name="Lagutin K."/>
            <person name="Vyssotski M."/>
            <person name="Crawford R.J."/>
            <person name="Rodriguez-Valera F."/>
        </authorList>
    </citation>
    <scope>NUCLEOTIDE SEQUENCE [LARGE SCALE GENOMIC DNA]</scope>
    <source>
        <strain evidence="2">DSM 17117 / CIP 110805 / LMG 28347 / Deep ecotype</strain>
    </source>
</reference>
<sequence length="49" mass="5576">MEIKLHRGLSLYLYIPDEAENKSLIYSIFYKLGAEDHVGAVPKITLDNP</sequence>
<evidence type="ECO:0000313" key="1">
    <source>
        <dbReference type="EMBL" id="AEA99082.1"/>
    </source>
</evidence>
<proteinExistence type="predicted"/>
<dbReference type="AlphaFoldDB" id="F2GCC6"/>
<dbReference type="EMBL" id="CP001103">
    <property type="protein sequence ID" value="AEA99082.1"/>
    <property type="molecule type" value="Genomic_DNA"/>
</dbReference>
<dbReference type="KEGG" id="amc:MADE_1014740"/>